<comment type="caution">
    <text evidence="1">The sequence shown here is derived from an EMBL/GenBank/DDBJ whole genome shotgun (WGS) entry which is preliminary data.</text>
</comment>
<reference evidence="1" key="1">
    <citation type="submission" date="2022-10" db="EMBL/GenBank/DDBJ databases">
        <authorList>
            <person name="Chen Y."/>
            <person name="Dougan E. K."/>
            <person name="Chan C."/>
            <person name="Rhodes N."/>
            <person name="Thang M."/>
        </authorList>
    </citation>
    <scope>NUCLEOTIDE SEQUENCE</scope>
</reference>
<dbReference type="EMBL" id="CAMXCT020000206">
    <property type="protein sequence ID" value="CAL1128868.1"/>
    <property type="molecule type" value="Genomic_DNA"/>
</dbReference>
<accession>A0A9P1BLD7</accession>
<reference evidence="2 3" key="2">
    <citation type="submission" date="2024-05" db="EMBL/GenBank/DDBJ databases">
        <authorList>
            <person name="Chen Y."/>
            <person name="Shah S."/>
            <person name="Dougan E. K."/>
            <person name="Thang M."/>
            <person name="Chan C."/>
        </authorList>
    </citation>
    <scope>NUCLEOTIDE SEQUENCE [LARGE SCALE GENOMIC DNA]</scope>
</reference>
<dbReference type="Proteomes" id="UP001152797">
    <property type="component" value="Unassembled WGS sequence"/>
</dbReference>
<evidence type="ECO:0000313" key="3">
    <source>
        <dbReference type="Proteomes" id="UP001152797"/>
    </source>
</evidence>
<protein>
    <submittedName>
        <fullName evidence="1">Uncharacterized protein</fullName>
    </submittedName>
</protein>
<dbReference type="EMBL" id="CAMXCT010000206">
    <property type="protein sequence ID" value="CAI3975493.1"/>
    <property type="molecule type" value="Genomic_DNA"/>
</dbReference>
<evidence type="ECO:0000313" key="1">
    <source>
        <dbReference type="EMBL" id="CAI3975493.1"/>
    </source>
</evidence>
<name>A0A9P1BLD7_9DINO</name>
<dbReference type="AlphaFoldDB" id="A0A9P1BLD7"/>
<evidence type="ECO:0000313" key="2">
    <source>
        <dbReference type="EMBL" id="CAL4762805.1"/>
    </source>
</evidence>
<dbReference type="EMBL" id="CAMXCT030000206">
    <property type="protein sequence ID" value="CAL4762805.1"/>
    <property type="molecule type" value="Genomic_DNA"/>
</dbReference>
<keyword evidence="3" id="KW-1185">Reference proteome</keyword>
<proteinExistence type="predicted"/>
<organism evidence="1">
    <name type="scientific">Cladocopium goreaui</name>
    <dbReference type="NCBI Taxonomy" id="2562237"/>
    <lineage>
        <taxon>Eukaryota</taxon>
        <taxon>Sar</taxon>
        <taxon>Alveolata</taxon>
        <taxon>Dinophyceae</taxon>
        <taxon>Suessiales</taxon>
        <taxon>Symbiodiniaceae</taxon>
        <taxon>Cladocopium</taxon>
    </lineage>
</organism>
<sequence>MAVKTLQGYRAYQVKYMWRDFKVETSWTFSYPQAVEWHRTLCAMKKSVEDRFEKRRKNSEPESLPPITLREVADAFVNSPSLELTFVSLLSCNKKRISTVYTSNYRIALKQWQELADLLARCKHWKQKELDKALDNFKKDATGTVEYEKTRLARRERELIASVGGALQKVDSKVGNELQKLIGLDQLSMSAEEVVSHLEEAPPAVVTRLRTYVFSFLNGAQRLKDTAVKVVVDKKKQQDKGVITSPLFTDQGSAVLPQVLPFLSLRQVMYCRRVSINCFEASNVNLRLRLSGFVYAADFLHGRRRSRSGRWLNANLETQVRHLNGLLSTPSFSKFFQDLDLRQAPKQALNASSIAPCLARMVSLRSLSLPFFGKEWAKSELSRIHKALPQGASCESYSDKGSLEIEHVQGEKRYALKGKSLR</sequence>
<gene>
    <name evidence="1" type="ORF">C1SCF055_LOCUS3797</name>
</gene>